<dbReference type="InterPro" id="IPR000014">
    <property type="entry name" value="PAS"/>
</dbReference>
<keyword evidence="4" id="KW-0418">Kinase</keyword>
<dbReference type="EC" id="2.7.13.3" evidence="2"/>
<dbReference type="InterPro" id="IPR013656">
    <property type="entry name" value="PAS_4"/>
</dbReference>
<dbReference type="InterPro" id="IPR003018">
    <property type="entry name" value="GAF"/>
</dbReference>
<dbReference type="InterPro" id="IPR013767">
    <property type="entry name" value="PAS_fold"/>
</dbReference>
<dbReference type="PANTHER" id="PTHR43711:SF1">
    <property type="entry name" value="HISTIDINE KINASE 1"/>
    <property type="match status" value="1"/>
</dbReference>
<evidence type="ECO:0000256" key="4">
    <source>
        <dbReference type="ARBA" id="ARBA00022777"/>
    </source>
</evidence>
<dbReference type="PROSITE" id="PS50109">
    <property type="entry name" value="HIS_KIN"/>
    <property type="match status" value="1"/>
</dbReference>
<dbReference type="CDD" id="cd00082">
    <property type="entry name" value="HisKA"/>
    <property type="match status" value="1"/>
</dbReference>
<dbReference type="EMBL" id="BMPF01000003">
    <property type="protein sequence ID" value="GGL38187.1"/>
    <property type="molecule type" value="Genomic_DNA"/>
</dbReference>
<dbReference type="OrthoDB" id="342253at2157"/>
<reference evidence="10 11" key="1">
    <citation type="journal article" date="2019" name="Int. J. Syst. Evol. Microbiol.">
        <title>The Global Catalogue of Microorganisms (GCM) 10K type strain sequencing project: providing services to taxonomists for standard genome sequencing and annotation.</title>
        <authorList>
            <consortium name="The Broad Institute Genomics Platform"/>
            <consortium name="The Broad Institute Genome Sequencing Center for Infectious Disease"/>
            <person name="Wu L."/>
            <person name="Ma J."/>
        </authorList>
    </citation>
    <scope>NUCLEOTIDE SEQUENCE [LARGE SCALE GENOMIC DNA]</scope>
    <source>
        <strain evidence="10 11">JCM 19585</strain>
    </source>
</reference>
<dbReference type="CDD" id="cd00156">
    <property type="entry name" value="REC"/>
    <property type="match status" value="1"/>
</dbReference>
<dbReference type="InterPro" id="IPR050736">
    <property type="entry name" value="Sensor_HK_Regulatory"/>
</dbReference>
<dbReference type="Pfam" id="PF00989">
    <property type="entry name" value="PAS"/>
    <property type="match status" value="1"/>
</dbReference>
<evidence type="ECO:0000259" key="8">
    <source>
        <dbReference type="PROSITE" id="PS50110"/>
    </source>
</evidence>
<dbReference type="SMART" id="SM00448">
    <property type="entry name" value="REC"/>
    <property type="match status" value="1"/>
</dbReference>
<evidence type="ECO:0000256" key="6">
    <source>
        <dbReference type="PROSITE-ProRule" id="PRU00169"/>
    </source>
</evidence>
<dbReference type="InterPro" id="IPR003594">
    <property type="entry name" value="HATPase_dom"/>
</dbReference>
<dbReference type="GO" id="GO:0006355">
    <property type="term" value="P:regulation of DNA-templated transcription"/>
    <property type="evidence" value="ECO:0007669"/>
    <property type="project" value="InterPro"/>
</dbReference>
<comment type="catalytic activity">
    <reaction evidence="1">
        <text>ATP + protein L-histidine = ADP + protein N-phospho-L-histidine.</text>
        <dbReference type="EC" id="2.7.13.3"/>
    </reaction>
</comment>
<evidence type="ECO:0000259" key="7">
    <source>
        <dbReference type="PROSITE" id="PS50109"/>
    </source>
</evidence>
<keyword evidence="11" id="KW-1185">Reference proteome</keyword>
<dbReference type="Pfam" id="PF00512">
    <property type="entry name" value="HisKA"/>
    <property type="match status" value="1"/>
</dbReference>
<dbReference type="Gene3D" id="3.30.450.20">
    <property type="entry name" value="PAS domain"/>
    <property type="match status" value="2"/>
</dbReference>
<gene>
    <name evidence="10" type="primary">ark</name>
    <name evidence="10" type="ORF">GCM10009037_22250</name>
</gene>
<dbReference type="SMART" id="SM00388">
    <property type="entry name" value="HisKA"/>
    <property type="match status" value="1"/>
</dbReference>
<feature type="domain" description="Histidine kinase" evidence="7">
    <location>
        <begin position="548"/>
        <end position="738"/>
    </location>
</feature>
<dbReference type="Gene3D" id="3.40.50.2300">
    <property type="match status" value="1"/>
</dbReference>
<organism evidence="10 11">
    <name type="scientific">Halarchaeum grantii</name>
    <dbReference type="NCBI Taxonomy" id="1193105"/>
    <lineage>
        <taxon>Archaea</taxon>
        <taxon>Methanobacteriati</taxon>
        <taxon>Methanobacteriota</taxon>
        <taxon>Stenosarchaea group</taxon>
        <taxon>Halobacteria</taxon>
        <taxon>Halobacteriales</taxon>
        <taxon>Halobacteriaceae</taxon>
    </lineage>
</organism>
<dbReference type="CDD" id="cd00130">
    <property type="entry name" value="PAS"/>
    <property type="match status" value="1"/>
</dbReference>
<dbReference type="Pfam" id="PF02518">
    <property type="entry name" value="HATPase_c"/>
    <property type="match status" value="1"/>
</dbReference>
<dbReference type="SUPFAM" id="SSF55781">
    <property type="entry name" value="GAF domain-like"/>
    <property type="match status" value="1"/>
</dbReference>
<dbReference type="PROSITE" id="PS50112">
    <property type="entry name" value="PAS"/>
    <property type="match status" value="1"/>
</dbReference>
<sequence length="743" mass="80476">MTDRSGPISVLCVDGEPDMAALVGERVARADDRITTTVATSARAGLTRLEAGDVDCVVSGFDMPGMDGIEFLEAVRATHPDLPFVLFTAGGSEAVASDAISAGATDYVRRDANDDPYATLARRVRAAVDQYRARPQTAASPDVARTVLEASPDAILVGVDGDCVFANAAAVDQFGAADADALRGRSMTALLGSADAADEHATEASVTWERRTIRALDGTAFPAEVTRRAVSWGGRDATVGIVRALAERVSDTHERVRYRTAFEQAMDAMVIADDDGTYVEANRSAVELFGLPRAELLGSHVSDFAPADYDFATEWEGFKRGGLDRGTFPLLRPDGERRAVEYAATAEIAPGEHLSVLRDVTERERLEEQLLTERDTLREIYEIIATREMGFETKIRRLLDVGREFLGVPYGFLTEIDGDTQHIVAACGDHELLQPGESCPLSEAYCRETVTRAELVTVQNAVAEGLSDDPAYERFELGCYVGSKILVNGELYGTFCFAGTEPRANAFSEAERTFVELLAQWVSYELERDQVTAELEAQNERLEEFASMVSHDLRSPLSVAQGYLELAREDGDPEQFDRVRDAHERMGRLIDDLLYLAREGEEIGETEPVPLREAVERAWATVEDGSSAALAVGDDLGTVVADPARLQQLLENLFSNAIEHGGPDVTVRVTALEGGFAVTDDGPGIPADLREEVFERGVSTVESGSGFGLHIVREIVGGHGWRVDVTDGPEGGARFEITGVDVT</sequence>
<dbReference type="NCBIfam" id="TIGR00229">
    <property type="entry name" value="sensory_box"/>
    <property type="match status" value="2"/>
</dbReference>
<feature type="domain" description="PAS" evidence="9">
    <location>
        <begin position="254"/>
        <end position="298"/>
    </location>
</feature>
<dbReference type="SUPFAM" id="SSF55874">
    <property type="entry name" value="ATPase domain of HSP90 chaperone/DNA topoisomerase II/histidine kinase"/>
    <property type="match status" value="1"/>
</dbReference>
<dbReference type="Gene3D" id="3.30.450.40">
    <property type="match status" value="1"/>
</dbReference>
<dbReference type="Gene3D" id="3.30.565.10">
    <property type="entry name" value="Histidine kinase-like ATPase, C-terminal domain"/>
    <property type="match status" value="1"/>
</dbReference>
<evidence type="ECO:0000256" key="5">
    <source>
        <dbReference type="ARBA" id="ARBA00023012"/>
    </source>
</evidence>
<accession>A0A830EWP8</accession>
<name>A0A830EWP8_9EURY</name>
<proteinExistence type="predicted"/>
<evidence type="ECO:0000259" key="9">
    <source>
        <dbReference type="PROSITE" id="PS50112"/>
    </source>
</evidence>
<evidence type="ECO:0000256" key="3">
    <source>
        <dbReference type="ARBA" id="ARBA00022679"/>
    </source>
</evidence>
<feature type="domain" description="Response regulatory" evidence="8">
    <location>
        <begin position="9"/>
        <end position="125"/>
    </location>
</feature>
<dbReference type="Gene3D" id="1.10.287.130">
    <property type="match status" value="1"/>
</dbReference>
<dbReference type="SUPFAM" id="SSF47384">
    <property type="entry name" value="Homodimeric domain of signal transducing histidine kinase"/>
    <property type="match status" value="1"/>
</dbReference>
<dbReference type="InterPro" id="IPR036890">
    <property type="entry name" value="HATPase_C_sf"/>
</dbReference>
<dbReference type="SMART" id="SM00065">
    <property type="entry name" value="GAF"/>
    <property type="match status" value="1"/>
</dbReference>
<dbReference type="SUPFAM" id="SSF55785">
    <property type="entry name" value="PYP-like sensor domain (PAS domain)"/>
    <property type="match status" value="2"/>
</dbReference>
<dbReference type="CDD" id="cd00075">
    <property type="entry name" value="HATPase"/>
    <property type="match status" value="1"/>
</dbReference>
<dbReference type="Pfam" id="PF08448">
    <property type="entry name" value="PAS_4"/>
    <property type="match status" value="1"/>
</dbReference>
<keyword evidence="3" id="KW-0808">Transferase</keyword>
<dbReference type="Proteomes" id="UP000628840">
    <property type="component" value="Unassembled WGS sequence"/>
</dbReference>
<keyword evidence="5" id="KW-0902">Two-component regulatory system</keyword>
<evidence type="ECO:0000256" key="1">
    <source>
        <dbReference type="ARBA" id="ARBA00000085"/>
    </source>
</evidence>
<dbReference type="InterPro" id="IPR011006">
    <property type="entry name" value="CheY-like_superfamily"/>
</dbReference>
<dbReference type="InterPro" id="IPR029016">
    <property type="entry name" value="GAF-like_dom_sf"/>
</dbReference>
<dbReference type="RefSeq" id="WP_188883820.1">
    <property type="nucleotide sequence ID" value="NZ_BMPF01000003.1"/>
</dbReference>
<evidence type="ECO:0000313" key="10">
    <source>
        <dbReference type="EMBL" id="GGL38187.1"/>
    </source>
</evidence>
<dbReference type="InterPro" id="IPR005467">
    <property type="entry name" value="His_kinase_dom"/>
</dbReference>
<evidence type="ECO:0000313" key="11">
    <source>
        <dbReference type="Proteomes" id="UP000628840"/>
    </source>
</evidence>
<dbReference type="InterPro" id="IPR036097">
    <property type="entry name" value="HisK_dim/P_sf"/>
</dbReference>
<dbReference type="InterPro" id="IPR035965">
    <property type="entry name" value="PAS-like_dom_sf"/>
</dbReference>
<dbReference type="SMART" id="SM00387">
    <property type="entry name" value="HATPase_c"/>
    <property type="match status" value="1"/>
</dbReference>
<dbReference type="SMART" id="SM00091">
    <property type="entry name" value="PAS"/>
    <property type="match status" value="2"/>
</dbReference>
<comment type="caution">
    <text evidence="10">The sequence shown here is derived from an EMBL/GenBank/DDBJ whole genome shotgun (WGS) entry which is preliminary data.</text>
</comment>
<dbReference type="GO" id="GO:0000155">
    <property type="term" value="F:phosphorelay sensor kinase activity"/>
    <property type="evidence" value="ECO:0007669"/>
    <property type="project" value="InterPro"/>
</dbReference>
<protein>
    <recommendedName>
        <fullName evidence="2">histidine kinase</fullName>
        <ecNumber evidence="2">2.7.13.3</ecNumber>
    </recommendedName>
</protein>
<dbReference type="InterPro" id="IPR003661">
    <property type="entry name" value="HisK_dim/P_dom"/>
</dbReference>
<dbReference type="PANTHER" id="PTHR43711">
    <property type="entry name" value="TWO-COMPONENT HISTIDINE KINASE"/>
    <property type="match status" value="1"/>
</dbReference>
<dbReference type="AlphaFoldDB" id="A0A830EWP8"/>
<comment type="caution">
    <text evidence="6">Lacks conserved residue(s) required for the propagation of feature annotation.</text>
</comment>
<dbReference type="Pfam" id="PF13185">
    <property type="entry name" value="GAF_2"/>
    <property type="match status" value="1"/>
</dbReference>
<dbReference type="Pfam" id="PF00072">
    <property type="entry name" value="Response_reg"/>
    <property type="match status" value="1"/>
</dbReference>
<evidence type="ECO:0000256" key="2">
    <source>
        <dbReference type="ARBA" id="ARBA00012438"/>
    </source>
</evidence>
<dbReference type="InterPro" id="IPR001789">
    <property type="entry name" value="Sig_transdc_resp-reg_receiver"/>
</dbReference>
<dbReference type="PROSITE" id="PS50110">
    <property type="entry name" value="RESPONSE_REGULATORY"/>
    <property type="match status" value="1"/>
</dbReference>
<dbReference type="SUPFAM" id="SSF52172">
    <property type="entry name" value="CheY-like"/>
    <property type="match status" value="1"/>
</dbReference>